<keyword evidence="3 6" id="KW-0732">Signal</keyword>
<evidence type="ECO:0000313" key="10">
    <source>
        <dbReference type="Proteomes" id="UP000179284"/>
    </source>
</evidence>
<dbReference type="InterPro" id="IPR018313">
    <property type="entry name" value="SBP_3_CS"/>
</dbReference>
<feature type="signal peptide" evidence="6">
    <location>
        <begin position="1"/>
        <end position="20"/>
    </location>
</feature>
<comment type="similarity">
    <text evidence="2 4">Belongs to the bacterial solute-binding protein 3 family.</text>
</comment>
<dbReference type="GO" id="GO:0016020">
    <property type="term" value="C:membrane"/>
    <property type="evidence" value="ECO:0007669"/>
    <property type="project" value="InterPro"/>
</dbReference>
<dbReference type="SMART" id="SM00079">
    <property type="entry name" value="PBPe"/>
    <property type="match status" value="1"/>
</dbReference>
<keyword evidence="10" id="KW-1185">Reference proteome</keyword>
<dbReference type="InterPro" id="IPR001638">
    <property type="entry name" value="Solute-binding_3/MltF_N"/>
</dbReference>
<reference evidence="10" key="1">
    <citation type="submission" date="2016-10" db="EMBL/GenBank/DDBJ databases">
        <title>The complete genome sequence of the rumen bacterium Butyrivibrio hungatei MB2003.</title>
        <authorList>
            <person name="Palevich N."/>
            <person name="Kelly W.J."/>
            <person name="Leahy S.C."/>
            <person name="Altermann E."/>
            <person name="Rakonjac J."/>
            <person name="Attwood G.T."/>
        </authorList>
    </citation>
    <scope>NUCLEOTIDE SEQUENCE [LARGE SCALE GENOMIC DNA]</scope>
    <source>
        <strain evidence="10">MB2003</strain>
    </source>
</reference>
<dbReference type="RefSeq" id="WP_071176496.1">
    <property type="nucleotide sequence ID" value="NZ_CP017831.1"/>
</dbReference>
<sequence length="291" mass="30391">MKRKLSMLLTTVLVSASIIACGSQGGATENADEAPAAETAQADATDAENESATEDHLARIKAAGKITIATEGVWSPFTYHDPETDELVGFDVEVAAAIAKKLGVEPEFKEVAFDGGLTGVTTGTFDMMANGVDVTPDRSETYDFTDPYAYDHAVVVTLASNDSISSFEDLNGKTTANSAGSTYEAMGIKYGAVVSNVDTLGETMTLVLNGTVDATINANTSAQDYFNTTGTTDLKVAAVDSEVTMYAVPLAKGSDNDSLRAAINQAIAELRADGTLSEISVKYFGADITAE</sequence>
<dbReference type="PROSITE" id="PS01039">
    <property type="entry name" value="SBP_BACTERIAL_3"/>
    <property type="match status" value="1"/>
</dbReference>
<dbReference type="PANTHER" id="PTHR35936">
    <property type="entry name" value="MEMBRANE-BOUND LYTIC MUREIN TRANSGLYCOSYLASE F"/>
    <property type="match status" value="1"/>
</dbReference>
<dbReference type="EMBL" id="CP017831">
    <property type="protein sequence ID" value="AOZ96834.1"/>
    <property type="molecule type" value="Genomic_DNA"/>
</dbReference>
<feature type="domain" description="Solute-binding protein family 3/N-terminal" evidence="7">
    <location>
        <begin position="65"/>
        <end position="287"/>
    </location>
</feature>
<evidence type="ECO:0000256" key="1">
    <source>
        <dbReference type="ARBA" id="ARBA00004196"/>
    </source>
</evidence>
<dbReference type="InterPro" id="IPR001320">
    <property type="entry name" value="Iontro_rcpt_C"/>
</dbReference>
<feature type="compositionally biased region" description="Low complexity" evidence="5">
    <location>
        <begin position="27"/>
        <end position="44"/>
    </location>
</feature>
<accession>A0A1D9P3C1</accession>
<dbReference type="PANTHER" id="PTHR35936:SF19">
    <property type="entry name" value="AMINO-ACID-BINDING PROTEIN YXEM-RELATED"/>
    <property type="match status" value="1"/>
</dbReference>
<evidence type="ECO:0000313" key="9">
    <source>
        <dbReference type="EMBL" id="AOZ96834.1"/>
    </source>
</evidence>
<evidence type="ECO:0000256" key="4">
    <source>
        <dbReference type="RuleBase" id="RU003744"/>
    </source>
</evidence>
<dbReference type="Pfam" id="PF00497">
    <property type="entry name" value="SBP_bac_3"/>
    <property type="match status" value="1"/>
</dbReference>
<dbReference type="GO" id="GO:0015276">
    <property type="term" value="F:ligand-gated monoatomic ion channel activity"/>
    <property type="evidence" value="ECO:0007669"/>
    <property type="project" value="InterPro"/>
</dbReference>
<evidence type="ECO:0000256" key="3">
    <source>
        <dbReference type="ARBA" id="ARBA00022729"/>
    </source>
</evidence>
<dbReference type="AlphaFoldDB" id="A0A1D9P3C1"/>
<dbReference type="SUPFAM" id="SSF53850">
    <property type="entry name" value="Periplasmic binding protein-like II"/>
    <property type="match status" value="1"/>
</dbReference>
<comment type="subcellular location">
    <subcellularLocation>
        <location evidence="1">Cell envelope</location>
    </subcellularLocation>
</comment>
<organism evidence="9 10">
    <name type="scientific">Butyrivibrio hungatei</name>
    <dbReference type="NCBI Taxonomy" id="185008"/>
    <lineage>
        <taxon>Bacteria</taxon>
        <taxon>Bacillati</taxon>
        <taxon>Bacillota</taxon>
        <taxon>Clostridia</taxon>
        <taxon>Lachnospirales</taxon>
        <taxon>Lachnospiraceae</taxon>
        <taxon>Butyrivibrio</taxon>
    </lineage>
</organism>
<feature type="chain" id="PRO_5038589002" evidence="6">
    <location>
        <begin position="21"/>
        <end position="291"/>
    </location>
</feature>
<protein>
    <submittedName>
        <fullName evidence="9">Amino acid ABC transporter substrate-binding protein</fullName>
    </submittedName>
</protein>
<dbReference type="Gene3D" id="3.40.190.10">
    <property type="entry name" value="Periplasmic binding protein-like II"/>
    <property type="match status" value="2"/>
</dbReference>
<evidence type="ECO:0000256" key="6">
    <source>
        <dbReference type="SAM" id="SignalP"/>
    </source>
</evidence>
<dbReference type="KEGG" id="bhu:bhn_I1801"/>
<gene>
    <name evidence="9" type="ORF">bhn_I1801</name>
</gene>
<evidence type="ECO:0000259" key="8">
    <source>
        <dbReference type="SMART" id="SM00079"/>
    </source>
</evidence>
<evidence type="ECO:0000259" key="7">
    <source>
        <dbReference type="SMART" id="SM00062"/>
    </source>
</evidence>
<dbReference type="GO" id="GO:0030313">
    <property type="term" value="C:cell envelope"/>
    <property type="evidence" value="ECO:0007669"/>
    <property type="project" value="UniProtKB-SubCell"/>
</dbReference>
<name>A0A1D9P3C1_9FIRM</name>
<evidence type="ECO:0000256" key="5">
    <source>
        <dbReference type="SAM" id="MobiDB-lite"/>
    </source>
</evidence>
<dbReference type="Proteomes" id="UP000179284">
    <property type="component" value="Chromosome I"/>
</dbReference>
<feature type="region of interest" description="Disordered" evidence="5">
    <location>
        <begin position="24"/>
        <end position="54"/>
    </location>
</feature>
<feature type="domain" description="Ionotropic glutamate receptor C-terminal" evidence="8">
    <location>
        <begin position="65"/>
        <end position="286"/>
    </location>
</feature>
<dbReference type="PROSITE" id="PS51257">
    <property type="entry name" value="PROKAR_LIPOPROTEIN"/>
    <property type="match status" value="1"/>
</dbReference>
<proteinExistence type="inferred from homology"/>
<dbReference type="SMART" id="SM00062">
    <property type="entry name" value="PBPb"/>
    <property type="match status" value="1"/>
</dbReference>
<evidence type="ECO:0000256" key="2">
    <source>
        <dbReference type="ARBA" id="ARBA00010333"/>
    </source>
</evidence>